<dbReference type="AlphaFoldDB" id="A0AAN6T7C6"/>
<sequence length="119" mass="13737">MATNPNEAEEQLPKSVDDASTDTNVADTSDVDRPVPILVQTKTHLVPGGKSPSDIVARIDRMVNRICQHVWQRDFDKFRERWWLHGREFALDNRPCWFLIDHHGPDPDPIPDPPVVWYT</sequence>
<dbReference type="Proteomes" id="UP001305647">
    <property type="component" value="Unassembled WGS sequence"/>
</dbReference>
<keyword evidence="3" id="KW-1185">Reference proteome</keyword>
<organism evidence="2 3">
    <name type="scientific">Parathielavia hyrcaniae</name>
    <dbReference type="NCBI Taxonomy" id="113614"/>
    <lineage>
        <taxon>Eukaryota</taxon>
        <taxon>Fungi</taxon>
        <taxon>Dikarya</taxon>
        <taxon>Ascomycota</taxon>
        <taxon>Pezizomycotina</taxon>
        <taxon>Sordariomycetes</taxon>
        <taxon>Sordariomycetidae</taxon>
        <taxon>Sordariales</taxon>
        <taxon>Chaetomiaceae</taxon>
        <taxon>Parathielavia</taxon>
    </lineage>
</organism>
<evidence type="ECO:0000256" key="1">
    <source>
        <dbReference type="SAM" id="MobiDB-lite"/>
    </source>
</evidence>
<comment type="caution">
    <text evidence="2">The sequence shown here is derived from an EMBL/GenBank/DDBJ whole genome shotgun (WGS) entry which is preliminary data.</text>
</comment>
<dbReference type="EMBL" id="MU863624">
    <property type="protein sequence ID" value="KAK4106662.1"/>
    <property type="molecule type" value="Genomic_DNA"/>
</dbReference>
<evidence type="ECO:0000313" key="3">
    <source>
        <dbReference type="Proteomes" id="UP001305647"/>
    </source>
</evidence>
<name>A0AAN6T7C6_9PEZI</name>
<accession>A0AAN6T7C6</accession>
<reference evidence="2" key="1">
    <citation type="journal article" date="2023" name="Mol. Phylogenet. Evol.">
        <title>Genome-scale phylogeny and comparative genomics of the fungal order Sordariales.</title>
        <authorList>
            <person name="Hensen N."/>
            <person name="Bonometti L."/>
            <person name="Westerberg I."/>
            <person name="Brannstrom I.O."/>
            <person name="Guillou S."/>
            <person name="Cros-Aarteil S."/>
            <person name="Calhoun S."/>
            <person name="Haridas S."/>
            <person name="Kuo A."/>
            <person name="Mondo S."/>
            <person name="Pangilinan J."/>
            <person name="Riley R."/>
            <person name="LaButti K."/>
            <person name="Andreopoulos B."/>
            <person name="Lipzen A."/>
            <person name="Chen C."/>
            <person name="Yan M."/>
            <person name="Daum C."/>
            <person name="Ng V."/>
            <person name="Clum A."/>
            <person name="Steindorff A."/>
            <person name="Ohm R.A."/>
            <person name="Martin F."/>
            <person name="Silar P."/>
            <person name="Natvig D.O."/>
            <person name="Lalanne C."/>
            <person name="Gautier V."/>
            <person name="Ament-Velasquez S.L."/>
            <person name="Kruys A."/>
            <person name="Hutchinson M.I."/>
            <person name="Powell A.J."/>
            <person name="Barry K."/>
            <person name="Miller A.N."/>
            <person name="Grigoriev I.V."/>
            <person name="Debuchy R."/>
            <person name="Gladieux P."/>
            <person name="Hiltunen Thoren M."/>
            <person name="Johannesson H."/>
        </authorList>
    </citation>
    <scope>NUCLEOTIDE SEQUENCE</scope>
    <source>
        <strain evidence="2">CBS 757.83</strain>
    </source>
</reference>
<protein>
    <submittedName>
        <fullName evidence="2">Uncharacterized protein</fullName>
    </submittedName>
</protein>
<reference evidence="2" key="2">
    <citation type="submission" date="2023-05" db="EMBL/GenBank/DDBJ databases">
        <authorList>
            <consortium name="Lawrence Berkeley National Laboratory"/>
            <person name="Steindorff A."/>
            <person name="Hensen N."/>
            <person name="Bonometti L."/>
            <person name="Westerberg I."/>
            <person name="Brannstrom I.O."/>
            <person name="Guillou S."/>
            <person name="Cros-Aarteil S."/>
            <person name="Calhoun S."/>
            <person name="Haridas S."/>
            <person name="Kuo A."/>
            <person name="Mondo S."/>
            <person name="Pangilinan J."/>
            <person name="Riley R."/>
            <person name="Labutti K."/>
            <person name="Andreopoulos B."/>
            <person name="Lipzen A."/>
            <person name="Chen C."/>
            <person name="Yanf M."/>
            <person name="Daum C."/>
            <person name="Ng V."/>
            <person name="Clum A."/>
            <person name="Ohm R."/>
            <person name="Martin F."/>
            <person name="Silar P."/>
            <person name="Natvig D."/>
            <person name="Lalanne C."/>
            <person name="Gautier V."/>
            <person name="Ament-Velasquez S.L."/>
            <person name="Kruys A."/>
            <person name="Hutchinson M.I."/>
            <person name="Powell A.J."/>
            <person name="Barry K."/>
            <person name="Miller A.N."/>
            <person name="Grigoriev I.V."/>
            <person name="Debuchy R."/>
            <person name="Gladieux P."/>
            <person name="Thoren M.H."/>
            <person name="Johannesson H."/>
        </authorList>
    </citation>
    <scope>NUCLEOTIDE SEQUENCE</scope>
    <source>
        <strain evidence="2">CBS 757.83</strain>
    </source>
</reference>
<gene>
    <name evidence="2" type="ORF">N658DRAFT_461468</name>
</gene>
<evidence type="ECO:0000313" key="2">
    <source>
        <dbReference type="EMBL" id="KAK4106662.1"/>
    </source>
</evidence>
<feature type="region of interest" description="Disordered" evidence="1">
    <location>
        <begin position="1"/>
        <end position="33"/>
    </location>
</feature>
<proteinExistence type="predicted"/>